<reference evidence="3" key="2">
    <citation type="submission" date="2015-01" db="EMBL/GenBank/DDBJ databases">
        <title>Evolutionary Origins and Diversification of the Mycorrhizal Mutualists.</title>
        <authorList>
            <consortium name="DOE Joint Genome Institute"/>
            <consortium name="Mycorrhizal Genomics Consortium"/>
            <person name="Kohler A."/>
            <person name="Kuo A."/>
            <person name="Nagy L.G."/>
            <person name="Floudas D."/>
            <person name="Copeland A."/>
            <person name="Barry K.W."/>
            <person name="Cichocki N."/>
            <person name="Veneault-Fourrey C."/>
            <person name="LaButti K."/>
            <person name="Lindquist E.A."/>
            <person name="Lipzen A."/>
            <person name="Lundell T."/>
            <person name="Morin E."/>
            <person name="Murat C."/>
            <person name="Riley R."/>
            <person name="Ohm R."/>
            <person name="Sun H."/>
            <person name="Tunlid A."/>
            <person name="Henrissat B."/>
            <person name="Grigoriev I.V."/>
            <person name="Hibbett D.S."/>
            <person name="Martin F."/>
        </authorList>
    </citation>
    <scope>NUCLEOTIDE SEQUENCE [LARGE SCALE GENOMIC DNA]</scope>
    <source>
        <strain evidence="3">Zn</strain>
    </source>
</reference>
<reference evidence="2 3" key="1">
    <citation type="submission" date="2014-04" db="EMBL/GenBank/DDBJ databases">
        <authorList>
            <consortium name="DOE Joint Genome Institute"/>
            <person name="Kuo A."/>
            <person name="Martino E."/>
            <person name="Perotto S."/>
            <person name="Kohler A."/>
            <person name="Nagy L.G."/>
            <person name="Floudas D."/>
            <person name="Copeland A."/>
            <person name="Barry K.W."/>
            <person name="Cichocki N."/>
            <person name="Veneault-Fourrey C."/>
            <person name="LaButti K."/>
            <person name="Lindquist E.A."/>
            <person name="Lipzen A."/>
            <person name="Lundell T."/>
            <person name="Morin E."/>
            <person name="Murat C."/>
            <person name="Sun H."/>
            <person name="Tunlid A."/>
            <person name="Henrissat B."/>
            <person name="Grigoriev I.V."/>
            <person name="Hibbett D.S."/>
            <person name="Martin F."/>
            <person name="Nordberg H.P."/>
            <person name="Cantor M.N."/>
            <person name="Hua S.X."/>
        </authorList>
    </citation>
    <scope>NUCLEOTIDE SEQUENCE [LARGE SCALE GENOMIC DNA]</scope>
    <source>
        <strain evidence="2 3">Zn</strain>
    </source>
</reference>
<dbReference type="AlphaFoldDB" id="A0A0C3HA87"/>
<dbReference type="InterPro" id="IPR008979">
    <property type="entry name" value="Galactose-bd-like_sf"/>
</dbReference>
<evidence type="ECO:0000313" key="2">
    <source>
        <dbReference type="EMBL" id="KIN00125.1"/>
    </source>
</evidence>
<accession>A0A0C3HA87</accession>
<keyword evidence="3" id="KW-1185">Reference proteome</keyword>
<dbReference type="Pfam" id="PF00754">
    <property type="entry name" value="F5_F8_type_C"/>
    <property type="match status" value="1"/>
</dbReference>
<dbReference type="InterPro" id="IPR000421">
    <property type="entry name" value="FA58C"/>
</dbReference>
<name>A0A0C3HA87_OIDMZ</name>
<protein>
    <submittedName>
        <fullName evidence="2">Carbohydrate-binding module family 32 protein</fullName>
    </submittedName>
</protein>
<dbReference type="Gene3D" id="3.20.20.80">
    <property type="entry name" value="Glycosidases"/>
    <property type="match status" value="1"/>
</dbReference>
<dbReference type="SUPFAM" id="SSF49785">
    <property type="entry name" value="Galactose-binding domain-like"/>
    <property type="match status" value="1"/>
</dbReference>
<dbReference type="HOGENOM" id="CLU_020593_0_0_1"/>
<evidence type="ECO:0000313" key="3">
    <source>
        <dbReference type="Proteomes" id="UP000054321"/>
    </source>
</evidence>
<feature type="domain" description="F5/8 type C" evidence="1">
    <location>
        <begin position="607"/>
        <end position="770"/>
    </location>
</feature>
<dbReference type="InParanoid" id="A0A0C3HA87"/>
<dbReference type="EMBL" id="KN832877">
    <property type="protein sequence ID" value="KIN00125.1"/>
    <property type="molecule type" value="Genomic_DNA"/>
</dbReference>
<dbReference type="Proteomes" id="UP000054321">
    <property type="component" value="Unassembled WGS sequence"/>
</dbReference>
<evidence type="ECO:0000259" key="1">
    <source>
        <dbReference type="PROSITE" id="PS50022"/>
    </source>
</evidence>
<proteinExistence type="predicted"/>
<dbReference type="PROSITE" id="PS50022">
    <property type="entry name" value="FA58C_3"/>
    <property type="match status" value="1"/>
</dbReference>
<sequence>MTISKRTLQSVTSLIYCIASLILGIPLAASHALPRSGTPSESITYVLPIWEGSLANHTRSDDVAVLTDMKNLLGVGGSYTKLGWSFSSWALSRDIYGSDQDYNFDPTNLNYMLGLGVTTSLPILVHMNNGRWADCCTPNSSGGWGDTLLNYIASQPNTTVLSNAGSSDYGQNFGSNYFTLSRLNAVYRDYKKRNVQASAQVIAAWAAQNPSLFAGVSLDSETLMPNNEADYNPLAIEEWKQWLQNTGIYGPGGDYWGAGRNPPFTSIGDFNTATGQSFVSWDDMEPPNSITPGIPFDEEWERWRVMMIVHSVSDETLWIAQSGIDRTLIYGHQTPRLDDYGFADDVYTNTAANGGSGVTTYGWAPANYGEIDNPMRGSGKNNFGIFELNPLTTDASVSYTTLVTLFNDGIKIICPNAWESDQSNPDQYALFSSPNYGDTFGTAVNKFLSDYGNSERNLQPTPWNPGTLAFDLYDEFSSATSTGQDNHVEVAGSVGNVARKSIYSAVPGVITYTINLPAVSAGQRLNFWTSVGIKDGAGVGGETQFQVTINNSNLFGQYFHLHQNYWVWKRWVPIMVDVTEWAGSTVTLTLLTTGNETWGWTIWGSPAIYISTTSQNNLALGASVSTSSSDGPTGLWDPSFLVDGNIDGGVNGRNGWSSRALQTATADEWAQIDLKTAQTFGKVVLFPRSDLVDFSGTGFPSSFVIQGSNDDSSWTTLVTEQGYPDVKAGEGQIFTFPSATFRYLRVLATVLRGVGTESDYRFQLTEIQVY</sequence>
<gene>
    <name evidence="2" type="ORF">OIDMADRAFT_145642</name>
</gene>
<dbReference type="Gene3D" id="2.60.120.260">
    <property type="entry name" value="Galactose-binding domain-like"/>
    <property type="match status" value="1"/>
</dbReference>
<dbReference type="OrthoDB" id="3447004at2759"/>
<organism evidence="2 3">
    <name type="scientific">Oidiodendron maius (strain Zn)</name>
    <dbReference type="NCBI Taxonomy" id="913774"/>
    <lineage>
        <taxon>Eukaryota</taxon>
        <taxon>Fungi</taxon>
        <taxon>Dikarya</taxon>
        <taxon>Ascomycota</taxon>
        <taxon>Pezizomycotina</taxon>
        <taxon>Leotiomycetes</taxon>
        <taxon>Leotiomycetes incertae sedis</taxon>
        <taxon>Myxotrichaceae</taxon>
        <taxon>Oidiodendron</taxon>
    </lineage>
</organism>